<reference evidence="3" key="1">
    <citation type="journal article" date="2017" name="Nat. Microbiol.">
        <title>Global analysis of biosynthetic gene clusters reveals vast potential of secondary metabolite production in Penicillium species.</title>
        <authorList>
            <person name="Nielsen J.C."/>
            <person name="Grijseels S."/>
            <person name="Prigent S."/>
            <person name="Ji B."/>
            <person name="Dainat J."/>
            <person name="Nielsen K.F."/>
            <person name="Frisvad J.C."/>
            <person name="Workman M."/>
            <person name="Nielsen J."/>
        </authorList>
    </citation>
    <scope>NUCLEOTIDE SEQUENCE [LARGE SCALE GENOMIC DNA]</scope>
    <source>
        <strain evidence="3">IBT 11843</strain>
    </source>
</reference>
<comment type="caution">
    <text evidence="2">The sequence shown here is derived from an EMBL/GenBank/DDBJ whole genome shotgun (WGS) entry which is preliminary data.</text>
</comment>
<name>A0A1V6PKI1_PENDC</name>
<dbReference type="Proteomes" id="UP000191522">
    <property type="component" value="Unassembled WGS sequence"/>
</dbReference>
<evidence type="ECO:0000256" key="1">
    <source>
        <dbReference type="SAM" id="SignalP"/>
    </source>
</evidence>
<feature type="chain" id="PRO_5012799702" evidence="1">
    <location>
        <begin position="20"/>
        <end position="120"/>
    </location>
</feature>
<protein>
    <submittedName>
        <fullName evidence="2">Uncharacterized protein</fullName>
    </submittedName>
</protein>
<keyword evidence="1" id="KW-0732">Signal</keyword>
<dbReference type="AlphaFoldDB" id="A0A1V6PKI1"/>
<dbReference type="EMBL" id="MDYL01000003">
    <property type="protein sequence ID" value="OQD77046.1"/>
    <property type="molecule type" value="Genomic_DNA"/>
</dbReference>
<accession>A0A1V6PKI1</accession>
<gene>
    <name evidence="2" type="ORF">PENDEC_c003G03586</name>
</gene>
<dbReference type="OrthoDB" id="4323739at2759"/>
<sequence length="120" mass="12437">MRFTAAFLVLATAIGAATAAPSAEPVEVQAREVGVGIKVCNDVNLGGNCIDATVYAQHDCYSLNGSPVNQNVKSVSIPSGYRCRFWSSTTCNGGGTGDIQSPGNNDISSDRVSSVKCYAN</sequence>
<organism evidence="2 3">
    <name type="scientific">Penicillium decumbens</name>
    <dbReference type="NCBI Taxonomy" id="69771"/>
    <lineage>
        <taxon>Eukaryota</taxon>
        <taxon>Fungi</taxon>
        <taxon>Dikarya</taxon>
        <taxon>Ascomycota</taxon>
        <taxon>Pezizomycotina</taxon>
        <taxon>Eurotiomycetes</taxon>
        <taxon>Eurotiomycetidae</taxon>
        <taxon>Eurotiales</taxon>
        <taxon>Aspergillaceae</taxon>
        <taxon>Penicillium</taxon>
    </lineage>
</organism>
<evidence type="ECO:0000313" key="3">
    <source>
        <dbReference type="Proteomes" id="UP000191522"/>
    </source>
</evidence>
<proteinExistence type="predicted"/>
<keyword evidence="3" id="KW-1185">Reference proteome</keyword>
<dbReference type="OMA" id="QRQDTIE"/>
<evidence type="ECO:0000313" key="2">
    <source>
        <dbReference type="EMBL" id="OQD77046.1"/>
    </source>
</evidence>
<feature type="signal peptide" evidence="1">
    <location>
        <begin position="1"/>
        <end position="19"/>
    </location>
</feature>